<dbReference type="EMBL" id="BPVZ01000016">
    <property type="protein sequence ID" value="GKV00874.1"/>
    <property type="molecule type" value="Genomic_DNA"/>
</dbReference>
<proteinExistence type="predicted"/>
<evidence type="ECO:0008006" key="4">
    <source>
        <dbReference type="Google" id="ProtNLM"/>
    </source>
</evidence>
<protein>
    <recommendedName>
        <fullName evidence="4">DUF4283 domain-containing protein</fullName>
    </recommendedName>
</protein>
<dbReference type="AlphaFoldDB" id="A0AAV5ILT7"/>
<reference evidence="2 3" key="1">
    <citation type="journal article" date="2021" name="Commun. Biol.">
        <title>The genome of Shorea leprosula (Dipterocarpaceae) highlights the ecological relevance of drought in aseasonal tropical rainforests.</title>
        <authorList>
            <person name="Ng K.K.S."/>
            <person name="Kobayashi M.J."/>
            <person name="Fawcett J.A."/>
            <person name="Hatakeyama M."/>
            <person name="Paape T."/>
            <person name="Ng C.H."/>
            <person name="Ang C.C."/>
            <person name="Tnah L.H."/>
            <person name="Lee C.T."/>
            <person name="Nishiyama T."/>
            <person name="Sese J."/>
            <person name="O'Brien M.J."/>
            <person name="Copetti D."/>
            <person name="Mohd Noor M.I."/>
            <person name="Ong R.C."/>
            <person name="Putra M."/>
            <person name="Sireger I.Z."/>
            <person name="Indrioko S."/>
            <person name="Kosugi Y."/>
            <person name="Izuno A."/>
            <person name="Isagi Y."/>
            <person name="Lee S.L."/>
            <person name="Shimizu K.K."/>
        </authorList>
    </citation>
    <scope>NUCLEOTIDE SEQUENCE [LARGE SCALE GENOMIC DNA]</scope>
    <source>
        <strain evidence="2">214</strain>
    </source>
</reference>
<organism evidence="2 3">
    <name type="scientific">Rubroshorea leprosula</name>
    <dbReference type="NCBI Taxonomy" id="152421"/>
    <lineage>
        <taxon>Eukaryota</taxon>
        <taxon>Viridiplantae</taxon>
        <taxon>Streptophyta</taxon>
        <taxon>Embryophyta</taxon>
        <taxon>Tracheophyta</taxon>
        <taxon>Spermatophyta</taxon>
        <taxon>Magnoliopsida</taxon>
        <taxon>eudicotyledons</taxon>
        <taxon>Gunneridae</taxon>
        <taxon>Pentapetalae</taxon>
        <taxon>rosids</taxon>
        <taxon>malvids</taxon>
        <taxon>Malvales</taxon>
        <taxon>Dipterocarpaceae</taxon>
        <taxon>Rubroshorea</taxon>
    </lineage>
</organism>
<feature type="region of interest" description="Disordered" evidence="1">
    <location>
        <begin position="306"/>
        <end position="335"/>
    </location>
</feature>
<evidence type="ECO:0000313" key="2">
    <source>
        <dbReference type="EMBL" id="GKV00874.1"/>
    </source>
</evidence>
<gene>
    <name evidence="2" type="ORF">SLEP1_g13486</name>
</gene>
<comment type="caution">
    <text evidence="2">The sequence shown here is derived from an EMBL/GenBank/DDBJ whole genome shotgun (WGS) entry which is preliminary data.</text>
</comment>
<dbReference type="Proteomes" id="UP001054252">
    <property type="component" value="Unassembled WGS sequence"/>
</dbReference>
<sequence>MSEVLDVKDMEGKLNQIWFGSYHLKVKLAKKMKRGKEETTMRPKTQIENKWIKKDNRVNPKVTYAQVVVRNIFAIEDGNSSVHEFRQGSLTKEKETTEKRIEKEGVPLKAWSDRCFMELGGLIGKVILVDEDTKITLMIDGQAFSIAVEEEEWRMDLDWWLVEERRNLATEFDSEYSSDGYSDVNLNVDGFLGDEDTLLDEDCVVSEPDANASLNKQGILAERESGENILENGLDKIRLCMGSLSGPEEKENVMQAESGKMVSSGLQHHRNVLEKKHRSVGDIYAGGSGEKESRDIEALWVTERTKSRRERKEKLLRDGSQQEVQLEESLSDGCI</sequence>
<feature type="compositionally biased region" description="Acidic residues" evidence="1">
    <location>
        <begin position="325"/>
        <end position="335"/>
    </location>
</feature>
<accession>A0AAV5ILT7</accession>
<evidence type="ECO:0000313" key="3">
    <source>
        <dbReference type="Proteomes" id="UP001054252"/>
    </source>
</evidence>
<evidence type="ECO:0000256" key="1">
    <source>
        <dbReference type="SAM" id="MobiDB-lite"/>
    </source>
</evidence>
<name>A0AAV5ILT7_9ROSI</name>
<keyword evidence="3" id="KW-1185">Reference proteome</keyword>